<feature type="transmembrane region" description="Helical" evidence="2">
    <location>
        <begin position="236"/>
        <end position="259"/>
    </location>
</feature>
<dbReference type="InterPro" id="IPR050650">
    <property type="entry name" value="Type-II_Cytokine-TF_Rcpt"/>
</dbReference>
<dbReference type="STRING" id="84645.A0A498NDC7"/>
<keyword evidence="5" id="KW-1185">Reference proteome</keyword>
<reference evidence="4 5" key="1">
    <citation type="submission" date="2018-03" db="EMBL/GenBank/DDBJ databases">
        <title>Draft genome sequence of Rohu Carp (Labeo rohita).</title>
        <authorList>
            <person name="Das P."/>
            <person name="Kushwaha B."/>
            <person name="Joshi C.G."/>
            <person name="Kumar D."/>
            <person name="Nagpure N.S."/>
            <person name="Sahoo L."/>
            <person name="Das S.P."/>
            <person name="Bit A."/>
            <person name="Patnaik S."/>
            <person name="Meher P.K."/>
            <person name="Jayasankar P."/>
            <person name="Koringa P.G."/>
            <person name="Patel N.V."/>
            <person name="Hinsu A.T."/>
            <person name="Kumar R."/>
            <person name="Pandey M."/>
            <person name="Agarwal S."/>
            <person name="Srivastava S."/>
            <person name="Singh M."/>
            <person name="Iquebal M.A."/>
            <person name="Jaiswal S."/>
            <person name="Angadi U.B."/>
            <person name="Kumar N."/>
            <person name="Raza M."/>
            <person name="Shah T.M."/>
            <person name="Rai A."/>
            <person name="Jena J.K."/>
        </authorList>
    </citation>
    <scope>NUCLEOTIDE SEQUENCE [LARGE SCALE GENOMIC DNA]</scope>
    <source>
        <strain evidence="4">DASCIFA01</strain>
        <tissue evidence="4">Testis</tissue>
    </source>
</reference>
<dbReference type="Pfam" id="PF01108">
    <property type="entry name" value="Tissue_fac"/>
    <property type="match status" value="3"/>
</dbReference>
<evidence type="ECO:0000313" key="5">
    <source>
        <dbReference type="Proteomes" id="UP000290572"/>
    </source>
</evidence>
<dbReference type="Proteomes" id="UP000290572">
    <property type="component" value="Unassembled WGS sequence"/>
</dbReference>
<dbReference type="InterPro" id="IPR036116">
    <property type="entry name" value="FN3_sf"/>
</dbReference>
<organism evidence="4 5">
    <name type="scientific">Labeo rohita</name>
    <name type="common">Indian major carp</name>
    <name type="synonym">Cyprinus rohita</name>
    <dbReference type="NCBI Taxonomy" id="84645"/>
    <lineage>
        <taxon>Eukaryota</taxon>
        <taxon>Metazoa</taxon>
        <taxon>Chordata</taxon>
        <taxon>Craniata</taxon>
        <taxon>Vertebrata</taxon>
        <taxon>Euteleostomi</taxon>
        <taxon>Actinopterygii</taxon>
        <taxon>Neopterygii</taxon>
        <taxon>Teleostei</taxon>
        <taxon>Ostariophysi</taxon>
        <taxon>Cypriniformes</taxon>
        <taxon>Cyprinidae</taxon>
        <taxon>Labeoninae</taxon>
        <taxon>Labeonini</taxon>
        <taxon>Labeo</taxon>
    </lineage>
</organism>
<dbReference type="GO" id="GO:0004896">
    <property type="term" value="F:cytokine receptor activity"/>
    <property type="evidence" value="ECO:0007669"/>
    <property type="project" value="TreeGrafter"/>
</dbReference>
<dbReference type="InterPro" id="IPR003961">
    <property type="entry name" value="FN3_dom"/>
</dbReference>
<dbReference type="SUPFAM" id="SSF49265">
    <property type="entry name" value="Fibronectin type III"/>
    <property type="match status" value="3"/>
</dbReference>
<proteinExistence type="predicted"/>
<dbReference type="AlphaFoldDB" id="A0A498NDC7"/>
<keyword evidence="2" id="KW-0472">Membrane</keyword>
<dbReference type="EMBL" id="QBIY01012042">
    <property type="protein sequence ID" value="RXN27307.1"/>
    <property type="molecule type" value="Genomic_DNA"/>
</dbReference>
<dbReference type="PANTHER" id="PTHR20859:SF87">
    <property type="entry name" value="CYTOKINE RECEPTOR FAMILY MEMBER B13-RELATED"/>
    <property type="match status" value="1"/>
</dbReference>
<evidence type="ECO:0000313" key="4">
    <source>
        <dbReference type="EMBL" id="RXN27307.1"/>
    </source>
</evidence>
<protein>
    <submittedName>
        <fullName evidence="4">Interferon gamma receptor 1-like protein</fullName>
    </submittedName>
</protein>
<dbReference type="Gene3D" id="2.60.40.10">
    <property type="entry name" value="Immunoglobulins"/>
    <property type="match status" value="3"/>
</dbReference>
<feature type="compositionally biased region" description="Acidic residues" evidence="1">
    <location>
        <begin position="773"/>
        <end position="788"/>
    </location>
</feature>
<feature type="region of interest" description="Disordered" evidence="1">
    <location>
        <begin position="763"/>
        <end position="821"/>
    </location>
</feature>
<name>A0A498NDC7_LABRO</name>
<feature type="transmembrane region" description="Helical" evidence="2">
    <location>
        <begin position="674"/>
        <end position="697"/>
    </location>
</feature>
<feature type="domain" description="Fibronectin type-III" evidence="3">
    <location>
        <begin position="368"/>
        <end position="448"/>
    </location>
</feature>
<feature type="domain" description="Fibronectin type-III" evidence="3">
    <location>
        <begin position="465"/>
        <end position="548"/>
    </location>
</feature>
<keyword evidence="2" id="KW-0812">Transmembrane</keyword>
<dbReference type="GO" id="GO:0005886">
    <property type="term" value="C:plasma membrane"/>
    <property type="evidence" value="ECO:0007669"/>
    <property type="project" value="TreeGrafter"/>
</dbReference>
<accession>A0A498NDC7</accession>
<sequence length="821" mass="92587">MEVEVQIMAGEIITWLSARFPLTLGLTLAVPSPTNVSVVCHNFVNVLYWNYSNPTEQLKFSVNIDPYMSESQTADTFQTYLDISSYSRDASDDYSVSVTAHDGQEKSKSVSITFTYSKDFFDESKHKYKCSLDFPPVNASVHKDTIEVSFQHPFLLHKQSILNEEFGYTITHNEQKVSNSCFEDEDLCIVDFPFNQSATGECVQLKFEGEIAGILSYTYRNVCVPQQTPETSQAGLLAALLGGGTVMLFIFMGIVWLFWRKWSKIPPKPEFLGHRIGVHWVQPSRTTHWEEDYNHTSYTGGELKNLPGRKMKKSEMLMPWQKTQVAKSAKGCCSLANGLVDLGVKRQIITYGGPKVCKLVDSIKYMVVEVPSPTNISVVCHNFVNVLYWNYSNPTEQLKFSVNIKPYESVSQSVDTSQMYLDISSYSRDAGDDYFVSVTAHDGQEKSESVSIRFTYSKDFFDENKHKYKLPSPTNVSLVCHNFVNVLYWNYSNPTEQLKFSVNIDPYVSDSQTVDTSQTYLDISNYSRDAGDDYIVSVTAHDGPEKSESVSYKFTYSKDFFDKNKHKCSLDFPAVNTSVHKDVIKASFQHPFLLHKQDILKEEFTYTVTHDEKKFSYLCCVKDELCTAEIHLNESIAGQCEKLIFDGKIAGIPSYTYRNVCDHQQTAETDKTGLISALLGGGTIMLLIMMGVVWLLCKKWSKIPKIPEVLRSLIPGQSPTTQAELTDVSQMTSQRHTPQLTGESYDPLPIPLMKEVCEADTTVPTGDSTVVDLPEEVSEEDVNDDDSEGFCRSSDYDSPKFLQEMSPGDLTEGYGPRPPVL</sequence>
<evidence type="ECO:0000256" key="2">
    <source>
        <dbReference type="SAM" id="Phobius"/>
    </source>
</evidence>
<dbReference type="InterPro" id="IPR013783">
    <property type="entry name" value="Ig-like_fold"/>
</dbReference>
<feature type="domain" description="Fibronectin type-III" evidence="3">
    <location>
        <begin position="27"/>
        <end position="108"/>
    </location>
</feature>
<keyword evidence="2" id="KW-1133">Transmembrane helix</keyword>
<evidence type="ECO:0000259" key="3">
    <source>
        <dbReference type="Pfam" id="PF01108"/>
    </source>
</evidence>
<dbReference type="PANTHER" id="PTHR20859">
    <property type="entry name" value="INTERFERON/INTERLEUKIN RECEPTOR"/>
    <property type="match status" value="1"/>
</dbReference>
<gene>
    <name evidence="4" type="ORF">ROHU_020186</name>
</gene>
<evidence type="ECO:0000256" key="1">
    <source>
        <dbReference type="SAM" id="MobiDB-lite"/>
    </source>
</evidence>
<keyword evidence="4" id="KW-0675">Receptor</keyword>
<comment type="caution">
    <text evidence="4">The sequence shown here is derived from an EMBL/GenBank/DDBJ whole genome shotgun (WGS) entry which is preliminary data.</text>
</comment>